<reference evidence="3 4" key="1">
    <citation type="submission" date="2019-08" db="EMBL/GenBank/DDBJ databases">
        <authorList>
            <person name="Chen S.-C."/>
            <person name="Lai M.-C."/>
            <person name="You Y.-T."/>
        </authorList>
    </citation>
    <scope>NUCLEOTIDE SEQUENCE [LARGE SCALE GENOMIC DNA]</scope>
    <source>
        <strain evidence="3 4">P2F9704a</strain>
    </source>
</reference>
<dbReference type="Gene3D" id="3.40.710.10">
    <property type="entry name" value="DD-peptidase/beta-lactamase superfamily"/>
    <property type="match status" value="1"/>
</dbReference>
<evidence type="ECO:0000256" key="1">
    <source>
        <dbReference type="SAM" id="Phobius"/>
    </source>
</evidence>
<dbReference type="EMBL" id="VOTZ01000011">
    <property type="protein sequence ID" value="MCQ1538558.1"/>
    <property type="molecule type" value="Genomic_DNA"/>
</dbReference>
<feature type="domain" description="Beta-lactamase-related" evidence="2">
    <location>
        <begin position="33"/>
        <end position="335"/>
    </location>
</feature>
<name>A0ABD4THY7_9EURY</name>
<gene>
    <name evidence="3" type="ORF">FTO68_06100</name>
</gene>
<proteinExistence type="predicted"/>
<feature type="transmembrane region" description="Helical" evidence="1">
    <location>
        <begin position="462"/>
        <end position="484"/>
    </location>
</feature>
<dbReference type="PANTHER" id="PTHR46825">
    <property type="entry name" value="D-ALANYL-D-ALANINE-CARBOXYPEPTIDASE/ENDOPEPTIDASE AMPH"/>
    <property type="match status" value="1"/>
</dbReference>
<feature type="transmembrane region" description="Helical" evidence="1">
    <location>
        <begin position="528"/>
        <end position="550"/>
    </location>
</feature>
<evidence type="ECO:0000259" key="2">
    <source>
        <dbReference type="Pfam" id="PF00144"/>
    </source>
</evidence>
<dbReference type="SUPFAM" id="SSF56601">
    <property type="entry name" value="beta-lactamase/transpeptidase-like"/>
    <property type="match status" value="1"/>
</dbReference>
<keyword evidence="4" id="KW-1185">Reference proteome</keyword>
<dbReference type="AlphaFoldDB" id="A0ABD4THY7"/>
<protein>
    <submittedName>
        <fullName evidence="3">Beta-lactamase family protein</fullName>
    </submittedName>
</protein>
<organism evidence="3 4">
    <name type="scientific">Methanocalculus taiwanensis</name>
    <dbReference type="NCBI Taxonomy" id="106207"/>
    <lineage>
        <taxon>Archaea</taxon>
        <taxon>Methanobacteriati</taxon>
        <taxon>Methanobacteriota</taxon>
        <taxon>Stenosarchaea group</taxon>
        <taxon>Methanomicrobia</taxon>
        <taxon>Methanomicrobiales</taxon>
        <taxon>Methanocalculaceae</taxon>
        <taxon>Methanocalculus</taxon>
    </lineage>
</organism>
<comment type="caution">
    <text evidence="3">The sequence shown here is derived from an EMBL/GenBank/DDBJ whole genome shotgun (WGS) entry which is preliminary data.</text>
</comment>
<keyword evidence="1" id="KW-0472">Membrane</keyword>
<keyword evidence="1" id="KW-0812">Transmembrane</keyword>
<dbReference type="InterPro" id="IPR012338">
    <property type="entry name" value="Beta-lactam/transpept-like"/>
</dbReference>
<dbReference type="PANTHER" id="PTHR46825:SF9">
    <property type="entry name" value="BETA-LACTAMASE-RELATED DOMAIN-CONTAINING PROTEIN"/>
    <property type="match status" value="1"/>
</dbReference>
<dbReference type="RefSeq" id="WP_255332504.1">
    <property type="nucleotide sequence ID" value="NZ_VOTZ01000011.1"/>
</dbReference>
<keyword evidence="1" id="KW-1133">Transmembrane helix</keyword>
<evidence type="ECO:0000313" key="3">
    <source>
        <dbReference type="EMBL" id="MCQ1538558.1"/>
    </source>
</evidence>
<dbReference type="Proteomes" id="UP001524383">
    <property type="component" value="Unassembled WGS sequence"/>
</dbReference>
<feature type="transmembrane region" description="Helical" evidence="1">
    <location>
        <begin position="562"/>
        <end position="581"/>
    </location>
</feature>
<sequence>MIRALLLSLILLAGICGIAAALEEDSLGEFFTTHIAEDLRDPDINGAVITIVDDGEIVALLGYGTADADGSYLLDPEDTILPIGSVTKLFTWEAALSLAEQGLLDFDSDLNSFLPEPVIPDTYTEPITLTHLMTHTSGLDEVAVGIFTQNPEEILPAFETYTKTQPERIREPGRIASYSNIGALLTGAVIEEVSGTSYKEYIEQEILTPLGMASTAAREPLPDHLASRSPEMILTEGIPAYSRYSPAGGMHTTAHDMGLYMIHVLEAGEDAYPRIFSHDNRLSGIVQGGYFERYHGKKRILWHTGDVPGTSTLLALIPEENLGIYICYTGTGGSAERFILLHTFLDTYLQTEREEQFTYQTESTKDYAGTYISSRAPLAGFEKILLVIGRDQLSIWVRLEGEMIVINDAEYAEVEPGFCIGLNNPDRLVFSEREGEDWLFLDSLPSIGWKRAGWRENPQIQYAFLLFFAGVFLSGAVIGGKRAFETTNSFQKKGYLLITLVSGTAILFMLLFFGTIRIFGILFGLPHWFIVIRCIPALTAILAAYLILHTIQNKQKRKIEEVFIGAIAILFLLWLNSWNLLLPV</sequence>
<dbReference type="InterPro" id="IPR001466">
    <property type="entry name" value="Beta-lactam-related"/>
</dbReference>
<evidence type="ECO:0000313" key="4">
    <source>
        <dbReference type="Proteomes" id="UP001524383"/>
    </source>
</evidence>
<feature type="transmembrane region" description="Helical" evidence="1">
    <location>
        <begin position="496"/>
        <end position="522"/>
    </location>
</feature>
<dbReference type="InterPro" id="IPR050491">
    <property type="entry name" value="AmpC-like"/>
</dbReference>
<dbReference type="Pfam" id="PF00144">
    <property type="entry name" value="Beta-lactamase"/>
    <property type="match status" value="1"/>
</dbReference>
<accession>A0ABD4THY7</accession>